<reference evidence="3 4" key="1">
    <citation type="journal article" date="2013" name="Genome Announc.">
        <title>Draft Genome Sequence of Desulfotignum phosphitoxidans DSM 13687 Strain FiPS-3.</title>
        <authorList>
            <person name="Poehlein A."/>
            <person name="Daniel R."/>
            <person name="Simeonova D.D."/>
        </authorList>
    </citation>
    <scope>NUCLEOTIDE SEQUENCE [LARGE SCALE GENOMIC DNA]</scope>
    <source>
        <strain evidence="3 4">DSM 13687</strain>
    </source>
</reference>
<feature type="chain" id="PRO_5001443180" evidence="2">
    <location>
        <begin position="27"/>
        <end position="471"/>
    </location>
</feature>
<dbReference type="RefSeq" id="WP_006968647.1">
    <property type="nucleotide sequence ID" value="NZ_APJX01000016.1"/>
</dbReference>
<keyword evidence="2" id="KW-0564">Palmitate</keyword>
<dbReference type="OrthoDB" id="9783163at2"/>
<dbReference type="PANTHER" id="PTHR30203">
    <property type="entry name" value="OUTER MEMBRANE CATION EFFLUX PROTEIN"/>
    <property type="match status" value="1"/>
</dbReference>
<name>S0FQP2_9BACT</name>
<evidence type="ECO:0000313" key="4">
    <source>
        <dbReference type="Proteomes" id="UP000014216"/>
    </source>
</evidence>
<dbReference type="NCBIfam" id="TIGR01845">
    <property type="entry name" value="outer_NodT"/>
    <property type="match status" value="1"/>
</dbReference>
<feature type="signal peptide" evidence="2">
    <location>
        <begin position="1"/>
        <end position="26"/>
    </location>
</feature>
<dbReference type="Pfam" id="PF02321">
    <property type="entry name" value="OEP"/>
    <property type="match status" value="2"/>
</dbReference>
<dbReference type="Gene3D" id="2.20.200.10">
    <property type="entry name" value="Outer membrane efflux proteins (OEP)"/>
    <property type="match status" value="1"/>
</dbReference>
<proteinExistence type="inferred from homology"/>
<dbReference type="InterPro" id="IPR010131">
    <property type="entry name" value="MdtP/NodT-like"/>
</dbReference>
<accession>S0FQP2</accession>
<dbReference type="Proteomes" id="UP000014216">
    <property type="component" value="Unassembled WGS sequence"/>
</dbReference>
<keyword evidence="2" id="KW-0732">Signal</keyword>
<keyword evidence="4" id="KW-1185">Reference proteome</keyword>
<evidence type="ECO:0000256" key="1">
    <source>
        <dbReference type="ARBA" id="ARBA00007613"/>
    </source>
</evidence>
<dbReference type="AlphaFoldDB" id="S0FQP2"/>
<dbReference type="GO" id="GO:0015562">
    <property type="term" value="F:efflux transmembrane transporter activity"/>
    <property type="evidence" value="ECO:0007669"/>
    <property type="project" value="InterPro"/>
</dbReference>
<dbReference type="SUPFAM" id="SSF56954">
    <property type="entry name" value="Outer membrane efflux proteins (OEP)"/>
    <property type="match status" value="1"/>
</dbReference>
<evidence type="ECO:0000256" key="2">
    <source>
        <dbReference type="RuleBase" id="RU362097"/>
    </source>
</evidence>
<dbReference type="PANTHER" id="PTHR30203:SF25">
    <property type="entry name" value="OUTER MEMBRANE PROTEIN-RELATED"/>
    <property type="match status" value="1"/>
</dbReference>
<dbReference type="Gene3D" id="1.20.1600.10">
    <property type="entry name" value="Outer membrane efflux proteins (OEP)"/>
    <property type="match status" value="1"/>
</dbReference>
<evidence type="ECO:0000313" key="3">
    <source>
        <dbReference type="EMBL" id="EMS77403.1"/>
    </source>
</evidence>
<dbReference type="InterPro" id="IPR003423">
    <property type="entry name" value="OMP_efflux"/>
</dbReference>
<keyword evidence="2" id="KW-1134">Transmembrane beta strand</keyword>
<comment type="similarity">
    <text evidence="1 2">Belongs to the outer membrane factor (OMF) (TC 1.B.17) family.</text>
</comment>
<comment type="subcellular location">
    <subcellularLocation>
        <location evidence="2">Cell membrane</location>
        <topology evidence="2">Lipid-anchor</topology>
    </subcellularLocation>
</comment>
<dbReference type="GO" id="GO:0005886">
    <property type="term" value="C:plasma membrane"/>
    <property type="evidence" value="ECO:0007669"/>
    <property type="project" value="UniProtKB-SubCell"/>
</dbReference>
<keyword evidence="2" id="KW-0472">Membrane</keyword>
<protein>
    <submittedName>
        <fullName evidence="3">RND efflux system, outer membrane lipoprotein, NodT family</fullName>
    </submittedName>
</protein>
<dbReference type="EMBL" id="APJX01000016">
    <property type="protein sequence ID" value="EMS77403.1"/>
    <property type="molecule type" value="Genomic_DNA"/>
</dbReference>
<comment type="caution">
    <text evidence="3">The sequence shown here is derived from an EMBL/GenBank/DDBJ whole genome shotgun (WGS) entry which is preliminary data.</text>
</comment>
<keyword evidence="2 3" id="KW-0449">Lipoprotein</keyword>
<organism evidence="3 4">
    <name type="scientific">Desulfotignum phosphitoxidans DSM 13687</name>
    <dbReference type="NCBI Taxonomy" id="1286635"/>
    <lineage>
        <taxon>Bacteria</taxon>
        <taxon>Pseudomonadati</taxon>
        <taxon>Thermodesulfobacteriota</taxon>
        <taxon>Desulfobacteria</taxon>
        <taxon>Desulfobacterales</taxon>
        <taxon>Desulfobacteraceae</taxon>
        <taxon>Desulfotignum</taxon>
    </lineage>
</organism>
<keyword evidence="2" id="KW-0812">Transmembrane</keyword>
<sequence length="471" mass="52273">MTRKRNKPFGLMLAFLSLLWAGCTVGPDYTPPEPRADMDQWQQPPEYGLVVSQADIGEWWQVFEDPRLNELVNRGLSGNLDLDIARSRIREARAARGIETAARFPAVTAAGSAAKVKEGDQPTGELYATDFDAAWEIDIFGRITRRIEASTADMQASIETLRSVQVSLVAELALNYTEVRSFQNRIRVAETNIDAQRKTLQIVTDRFDLQLANSLELEQAKSNLASSQSQLPPLKSGLQQAMNRIAVLTGEKPGVLNDFFHEASPMPTAPPEIAIGIPADLIRRRPDIRKAERELAAQSARVGIAKADLYPRFTFNGILQFSTTSASSLFDSMSRLLTIGPAFQWSIFNAGSVRSNIEVQSERQNQALIEYEQTILQALEDVESAMVAYVRELDRRGSMKNMVESAKKSANLAESLYKDGLRDFIYVLDAQRTLFTAEDSLAISSAEVTANLIRLYKALGGGWNPAHRNSK</sequence>
<dbReference type="PROSITE" id="PS51257">
    <property type="entry name" value="PROKAR_LIPOPROTEIN"/>
    <property type="match status" value="1"/>
</dbReference>
<gene>
    <name evidence="3" type="ORF">Dpo_16c00560</name>
</gene>